<reference evidence="2" key="1">
    <citation type="submission" date="2020-11" db="EMBL/GenBank/DDBJ databases">
        <authorList>
            <consortium name="DOE Joint Genome Institute"/>
            <person name="Ahrendt S."/>
            <person name="Riley R."/>
            <person name="Andreopoulos W."/>
            <person name="Labutti K."/>
            <person name="Pangilinan J."/>
            <person name="Ruiz-Duenas F.J."/>
            <person name="Barrasa J.M."/>
            <person name="Sanchez-Garcia M."/>
            <person name="Camarero S."/>
            <person name="Miyauchi S."/>
            <person name="Serrano A."/>
            <person name="Linde D."/>
            <person name="Babiker R."/>
            <person name="Drula E."/>
            <person name="Ayuso-Fernandez I."/>
            <person name="Pacheco R."/>
            <person name="Padilla G."/>
            <person name="Ferreira P."/>
            <person name="Barriuso J."/>
            <person name="Kellner H."/>
            <person name="Castanera R."/>
            <person name="Alfaro M."/>
            <person name="Ramirez L."/>
            <person name="Pisabarro A.G."/>
            <person name="Kuo A."/>
            <person name="Tritt A."/>
            <person name="Lipzen A."/>
            <person name="He G."/>
            <person name="Yan M."/>
            <person name="Ng V."/>
            <person name="Cullen D."/>
            <person name="Martin F."/>
            <person name="Rosso M.-N."/>
            <person name="Henrissat B."/>
            <person name="Hibbett D."/>
            <person name="Martinez A.T."/>
            <person name="Grigoriev I.V."/>
        </authorList>
    </citation>
    <scope>NUCLEOTIDE SEQUENCE</scope>
    <source>
        <strain evidence="2">ATCC 90797</strain>
    </source>
</reference>
<accession>A0A9P5ZYJ7</accession>
<dbReference type="Proteomes" id="UP000807025">
    <property type="component" value="Unassembled WGS sequence"/>
</dbReference>
<feature type="compositionally biased region" description="Low complexity" evidence="1">
    <location>
        <begin position="633"/>
        <end position="645"/>
    </location>
</feature>
<evidence type="ECO:0000256" key="1">
    <source>
        <dbReference type="SAM" id="MobiDB-lite"/>
    </source>
</evidence>
<dbReference type="EMBL" id="MU154550">
    <property type="protein sequence ID" value="KAF9496638.1"/>
    <property type="molecule type" value="Genomic_DNA"/>
</dbReference>
<dbReference type="AlphaFoldDB" id="A0A9P5ZYJ7"/>
<dbReference type="InterPro" id="IPR041078">
    <property type="entry name" value="Plavaka"/>
</dbReference>
<dbReference type="Pfam" id="PF18759">
    <property type="entry name" value="Plavaka"/>
    <property type="match status" value="1"/>
</dbReference>
<protein>
    <submittedName>
        <fullName evidence="2">Uncharacterized protein</fullName>
    </submittedName>
</protein>
<dbReference type="OrthoDB" id="2418900at2759"/>
<comment type="caution">
    <text evidence="2">The sequence shown here is derived from an EMBL/GenBank/DDBJ whole genome shotgun (WGS) entry which is preliminary data.</text>
</comment>
<gene>
    <name evidence="2" type="ORF">BDN71DRAFT_1482101</name>
</gene>
<organism evidence="2 3">
    <name type="scientific">Pleurotus eryngii</name>
    <name type="common">Boletus of the steppes</name>
    <dbReference type="NCBI Taxonomy" id="5323"/>
    <lineage>
        <taxon>Eukaryota</taxon>
        <taxon>Fungi</taxon>
        <taxon>Dikarya</taxon>
        <taxon>Basidiomycota</taxon>
        <taxon>Agaricomycotina</taxon>
        <taxon>Agaricomycetes</taxon>
        <taxon>Agaricomycetidae</taxon>
        <taxon>Agaricales</taxon>
        <taxon>Pleurotineae</taxon>
        <taxon>Pleurotaceae</taxon>
        <taxon>Pleurotus</taxon>
    </lineage>
</organism>
<feature type="region of interest" description="Disordered" evidence="1">
    <location>
        <begin position="608"/>
        <end position="645"/>
    </location>
</feature>
<evidence type="ECO:0000313" key="3">
    <source>
        <dbReference type="Proteomes" id="UP000807025"/>
    </source>
</evidence>
<sequence length="882" mass="100713">MPASTSDNDWTMDVDLVATTHDTPMPEPRRRNMTVEDVLGNKHAEFPNDPHNFERFYPFASEAEWETVHWLVTNVGQSAVEEYLKLNITKSHSKLSFSSKYKLNKKLDKLPTGPDWECEPITVKGDRVDRHGKPLTEEIELWRRNPVKCIRELIGNPAFKDHLAYLPERVFGNIEETNRLYDEMWTAEWWWKIQESMPRGAFVAPVILASDKTQLSNFGGDKSAWPVYLTIGNLSKEICRRPSCHGTVLIGYLPVAKLQCFSKSVRSLEIYRLFHKCMSKLINPLVAAGKQGVEMTCADSLIRKIFPILAAYIADYPEQCLVACCKENQCPRCVVPPEERGELLETVKLRDPATTLGILNAHKKDEDPPPQFAEQGLRSVYKPFWRHLPHTNIFTSITPDILHQLHKGAFKDHLVKWCTAVIGADELDARFKAMPNAHGLRHFKKGISGVSQWTGKEHKEMQKVFVGVMAGAVNNKVLTVVRALVDFIYYAQFQSHTTTSLNSLQASLELFHKHKDIFVDLEIHEHFNIPKLHAIQHYIDSIKELGSLDGYNTESPERLHIDFAKEAYQASNRHDFLVQMAVWLQRREAIHIRSSFIQWVHNHLPSLLAKPPEDPDSKPVTKQGTTEDEDEQTLTQPSPSTPSLTPASYRIAKVAPFHCMVAKLETLHGAIDFVPALSTFLKQLNPKSRIEPSRYNQFNVYKKLTISIAPNRFLSSESQTSQLWATCAQPREGRKKPTPAHFDTALQRSVSWVRSKLYLIAVQLLTTGSPTEQVRVAQIRVIFLLPPQFGSHPTPLAYVEWFTPLRHFDTTTGMYIIQQSTHAHHHNTSIVSIEQLVRSCHLMAKCNTKIDPDWMSDNVLDNAPFLYLNSHFDIELFSHIKM</sequence>
<keyword evidence="3" id="KW-1185">Reference proteome</keyword>
<proteinExistence type="predicted"/>
<evidence type="ECO:0000313" key="2">
    <source>
        <dbReference type="EMBL" id="KAF9496638.1"/>
    </source>
</evidence>
<name>A0A9P5ZYJ7_PLEER</name>